<comment type="caution">
    <text evidence="3">The sequence shown here is derived from an EMBL/GenBank/DDBJ whole genome shotgun (WGS) entry which is preliminary data.</text>
</comment>
<organism evidence="3 4">
    <name type="scientific">Parafrankia colletiae</name>
    <dbReference type="NCBI Taxonomy" id="573497"/>
    <lineage>
        <taxon>Bacteria</taxon>
        <taxon>Bacillati</taxon>
        <taxon>Actinomycetota</taxon>
        <taxon>Actinomycetes</taxon>
        <taxon>Frankiales</taxon>
        <taxon>Frankiaceae</taxon>
        <taxon>Parafrankia</taxon>
    </lineage>
</organism>
<dbReference type="InterPro" id="IPR036291">
    <property type="entry name" value="NAD(P)-bd_dom_sf"/>
</dbReference>
<dbReference type="Proteomes" id="UP000179627">
    <property type="component" value="Unassembled WGS sequence"/>
</dbReference>
<name>A0A1S1QTC3_9ACTN</name>
<evidence type="ECO:0000313" key="3">
    <source>
        <dbReference type="EMBL" id="OHV37968.1"/>
    </source>
</evidence>
<dbReference type="RefSeq" id="WP_071084229.1">
    <property type="nucleotide sequence ID" value="NZ_MBLM01000110.1"/>
</dbReference>
<dbReference type="PANTHER" id="PTHR43899">
    <property type="entry name" value="RH59310P"/>
    <property type="match status" value="1"/>
</dbReference>
<dbReference type="PRINTS" id="PR00081">
    <property type="entry name" value="GDHRDH"/>
</dbReference>
<dbReference type="Gene3D" id="3.40.50.720">
    <property type="entry name" value="NAD(P)-binding Rossmann-like Domain"/>
    <property type="match status" value="1"/>
</dbReference>
<dbReference type="Pfam" id="PF00106">
    <property type="entry name" value="adh_short"/>
    <property type="match status" value="1"/>
</dbReference>
<keyword evidence="2" id="KW-0560">Oxidoreductase</keyword>
<dbReference type="InterPro" id="IPR051019">
    <property type="entry name" value="VLCFA-Steroid_DH"/>
</dbReference>
<dbReference type="AlphaFoldDB" id="A0A1S1QTC3"/>
<sequence>MTTAVTGQYGPWGIVAGGSDGVGAAFAHEMAARNLNVVLVARRVTVLEAFAEEIRAEYGVEVRTVALDLSTPDALARLADATSDLEIGLFVYNAGGDDYSTPFLDKDLDTHLKLIHRNCDSVVEAAYRFGAPMVARQRGGVILVTSGAAWAGGATLATYGATKAFDLLLAEALWAEWRTSGVDVLALVLGKTDTPSMRRVFDAKGEPYGDAADPADVAKQALDHLADGPTWIFGSQNPTGGSPFGATSRRDAVLAMSRHSHTSRASTGS</sequence>
<dbReference type="GO" id="GO:0016491">
    <property type="term" value="F:oxidoreductase activity"/>
    <property type="evidence" value="ECO:0007669"/>
    <property type="project" value="UniProtKB-KW"/>
</dbReference>
<evidence type="ECO:0000313" key="4">
    <source>
        <dbReference type="Proteomes" id="UP000179627"/>
    </source>
</evidence>
<gene>
    <name evidence="3" type="ORF">CC117_15970</name>
</gene>
<keyword evidence="4" id="KW-1185">Reference proteome</keyword>
<accession>A0A1S1QTC3</accession>
<comment type="similarity">
    <text evidence="1">Belongs to the short-chain dehydrogenases/reductases (SDR) family.</text>
</comment>
<dbReference type="PANTHER" id="PTHR43899:SF13">
    <property type="entry name" value="RH59310P"/>
    <property type="match status" value="1"/>
</dbReference>
<dbReference type="SUPFAM" id="SSF51735">
    <property type="entry name" value="NAD(P)-binding Rossmann-fold domains"/>
    <property type="match status" value="1"/>
</dbReference>
<dbReference type="EMBL" id="MBLM01000110">
    <property type="protein sequence ID" value="OHV37968.1"/>
    <property type="molecule type" value="Genomic_DNA"/>
</dbReference>
<protein>
    <submittedName>
        <fullName evidence="3">Short-chain dehydrogenase</fullName>
    </submittedName>
</protein>
<reference evidence="4" key="1">
    <citation type="submission" date="2016-07" db="EMBL/GenBank/DDBJ databases">
        <title>Sequence Frankia sp. strain CcI1.17.</title>
        <authorList>
            <person name="Ghodhbane-Gtari F."/>
            <person name="Swanson E."/>
            <person name="Gueddou A."/>
            <person name="Morris K."/>
            <person name="Hezbri K."/>
            <person name="Ktari A."/>
            <person name="Nouioui I."/>
            <person name="Abebe-Akele F."/>
            <person name="Simpson S."/>
            <person name="Thomas K."/>
            <person name="Gtari M."/>
            <person name="Tisa L.S."/>
            <person name="Hurst S."/>
        </authorList>
    </citation>
    <scope>NUCLEOTIDE SEQUENCE [LARGE SCALE GENOMIC DNA]</scope>
    <source>
        <strain evidence="4">Cc1.17</strain>
    </source>
</reference>
<dbReference type="PIRSF" id="PIRSF000126">
    <property type="entry name" value="11-beta-HSD1"/>
    <property type="match status" value="1"/>
</dbReference>
<dbReference type="InterPro" id="IPR002347">
    <property type="entry name" value="SDR_fam"/>
</dbReference>
<evidence type="ECO:0000256" key="1">
    <source>
        <dbReference type="ARBA" id="ARBA00006484"/>
    </source>
</evidence>
<evidence type="ECO:0000256" key="2">
    <source>
        <dbReference type="ARBA" id="ARBA00023002"/>
    </source>
</evidence>
<proteinExistence type="inferred from homology"/>